<keyword evidence="4" id="KW-1185">Reference proteome</keyword>
<dbReference type="InterPro" id="IPR039261">
    <property type="entry name" value="FNR_nucleotide-bd"/>
</dbReference>
<dbReference type="SUPFAM" id="SSF63380">
    <property type="entry name" value="Riboflavin synthase domain-like"/>
    <property type="match status" value="1"/>
</dbReference>
<dbReference type="InterPro" id="IPR008333">
    <property type="entry name" value="Cbr1-like_FAD-bd_dom"/>
</dbReference>
<dbReference type="PROSITE" id="PS51384">
    <property type="entry name" value="FAD_FR"/>
    <property type="match status" value="1"/>
</dbReference>
<dbReference type="InterPro" id="IPR019480">
    <property type="entry name" value="Dihydroorotate_DH_Fe-S-bd"/>
</dbReference>
<keyword evidence="1" id="KW-0479">Metal-binding</keyword>
<protein>
    <submittedName>
        <fullName evidence="3">Oxidoreductase FAD/NAD(P)-binding domain-containing protein</fullName>
    </submittedName>
</protein>
<dbReference type="SUPFAM" id="SSF52343">
    <property type="entry name" value="Ferredoxin reductase-like, C-terminal NADP-linked domain"/>
    <property type="match status" value="1"/>
</dbReference>
<dbReference type="AlphaFoldDB" id="A0A250KQV5"/>
<dbReference type="InterPro" id="IPR050353">
    <property type="entry name" value="PyrK_electron_transfer"/>
</dbReference>
<keyword evidence="1" id="KW-0001">2Fe-2S</keyword>
<dbReference type="GO" id="GO:0046872">
    <property type="term" value="F:metal ion binding"/>
    <property type="evidence" value="ECO:0007669"/>
    <property type="project" value="UniProtKB-KW"/>
</dbReference>
<organism evidence="3 4">
    <name type="scientific">Methylocaldum marinum</name>
    <dbReference type="NCBI Taxonomy" id="1432792"/>
    <lineage>
        <taxon>Bacteria</taxon>
        <taxon>Pseudomonadati</taxon>
        <taxon>Pseudomonadota</taxon>
        <taxon>Gammaproteobacteria</taxon>
        <taxon>Methylococcales</taxon>
        <taxon>Methylococcaceae</taxon>
        <taxon>Methylocaldum</taxon>
    </lineage>
</organism>
<evidence type="ECO:0000313" key="3">
    <source>
        <dbReference type="EMBL" id="BBA33922.1"/>
    </source>
</evidence>
<comment type="cofactor">
    <cofactor evidence="1">
        <name>[2Fe-2S] cluster</name>
        <dbReference type="ChEBI" id="CHEBI:190135"/>
    </cofactor>
    <text evidence="1">Binds 1 [2Fe-2S] cluster per subunit.</text>
</comment>
<accession>A0A250KQV5</accession>
<evidence type="ECO:0000313" key="4">
    <source>
        <dbReference type="Proteomes" id="UP000266313"/>
    </source>
</evidence>
<dbReference type="InterPro" id="IPR017927">
    <property type="entry name" value="FAD-bd_FR_type"/>
</dbReference>
<feature type="domain" description="FAD-binding FR-type" evidence="2">
    <location>
        <begin position="5"/>
        <end position="105"/>
    </location>
</feature>
<dbReference type="EMBL" id="AP017928">
    <property type="protein sequence ID" value="BBA33922.1"/>
    <property type="molecule type" value="Genomic_DNA"/>
</dbReference>
<dbReference type="PANTHER" id="PTHR43513">
    <property type="entry name" value="DIHYDROOROTATE DEHYDROGENASE B (NAD(+)), ELECTRON TRANSFER SUBUNIT"/>
    <property type="match status" value="1"/>
</dbReference>
<proteinExistence type="predicted"/>
<dbReference type="GO" id="GO:0016491">
    <property type="term" value="F:oxidoreductase activity"/>
    <property type="evidence" value="ECO:0007669"/>
    <property type="project" value="InterPro"/>
</dbReference>
<reference evidence="3 4" key="1">
    <citation type="submission" date="2016-12" db="EMBL/GenBank/DDBJ databases">
        <title>Genome sequencing of Methylocaldum marinum.</title>
        <authorList>
            <person name="Takeuchi M."/>
            <person name="Kamagata Y."/>
            <person name="Hiraoka S."/>
            <person name="Oshima K."/>
            <person name="Hattori M."/>
            <person name="Iwasaki W."/>
        </authorList>
    </citation>
    <scope>NUCLEOTIDE SEQUENCE [LARGE SCALE GENOMIC DNA]</scope>
    <source>
        <strain evidence="3 4">S8</strain>
    </source>
</reference>
<dbReference type="Proteomes" id="UP000266313">
    <property type="component" value="Chromosome"/>
</dbReference>
<dbReference type="Pfam" id="PF00970">
    <property type="entry name" value="FAD_binding_6"/>
    <property type="match status" value="1"/>
</dbReference>
<keyword evidence="1" id="KW-0408">Iron</keyword>
<evidence type="ECO:0000259" key="2">
    <source>
        <dbReference type="PROSITE" id="PS51384"/>
    </source>
</evidence>
<dbReference type="GO" id="GO:0050660">
    <property type="term" value="F:flavin adenine dinucleotide binding"/>
    <property type="evidence" value="ECO:0007669"/>
    <property type="project" value="InterPro"/>
</dbReference>
<dbReference type="InterPro" id="IPR012165">
    <property type="entry name" value="Cyt_c3_hydrogenase_gsu"/>
</dbReference>
<feature type="binding site" evidence="1">
    <location>
        <position position="246"/>
    </location>
    <ligand>
        <name>[2Fe-2S] cluster</name>
        <dbReference type="ChEBI" id="CHEBI:190135"/>
    </ligand>
</feature>
<name>A0A250KQV5_9GAMM</name>
<sequence length="277" mass="31027">MQNPYLPREAEIVERVQEAPTIFTLKLRFTDPAAQGAYGYVPGQFNMIYLYGIGEVAISIVSDPDETETLDHTIRAVGRVTRALSRLQPGDRIGVRGPYGRGWPLLEAQGKDVALITGGLGCAPLVSVIRYIVARRERFRRLLIMQGVKRSDDLIWHEQYQRWRELPDTQVLLAAEVAEPGWTWHQGLVTALFDRTHIDPGQTIVFLCGPEPMMRASIYELGQRGVADGNIWLSMERNMHCGIGHCGHCMIGAPFVCRNGPVFPYPELKALLGKKGF</sequence>
<evidence type="ECO:0000256" key="1">
    <source>
        <dbReference type="PIRSR" id="PIRSR006816-2"/>
    </source>
</evidence>
<dbReference type="GO" id="GO:0051537">
    <property type="term" value="F:2 iron, 2 sulfur cluster binding"/>
    <property type="evidence" value="ECO:0007669"/>
    <property type="project" value="UniProtKB-KW"/>
</dbReference>
<dbReference type="OrthoDB" id="9796486at2"/>
<dbReference type="Gene3D" id="3.40.50.80">
    <property type="entry name" value="Nucleotide-binding domain of ferredoxin-NADP reductase (FNR) module"/>
    <property type="match status" value="1"/>
</dbReference>
<dbReference type="InterPro" id="IPR001433">
    <property type="entry name" value="OxRdtase_FAD/NAD-bd"/>
</dbReference>
<dbReference type="PANTHER" id="PTHR43513:SF3">
    <property type="entry name" value="DIHYDROOROTATE DEHYDROGENASE B (NAD(+)), ELECTRON TRANSFER SUBUNIT-RELATED"/>
    <property type="match status" value="1"/>
</dbReference>
<dbReference type="Gene3D" id="2.40.30.10">
    <property type="entry name" value="Translation factors"/>
    <property type="match status" value="1"/>
</dbReference>
<keyword evidence="1" id="KW-0411">Iron-sulfur</keyword>
<dbReference type="PIRSF" id="PIRSF006816">
    <property type="entry name" value="Cyc3_hyd_g"/>
    <property type="match status" value="1"/>
</dbReference>
<dbReference type="InterPro" id="IPR017938">
    <property type="entry name" value="Riboflavin_synthase-like_b-brl"/>
</dbReference>
<dbReference type="Pfam" id="PF00175">
    <property type="entry name" value="NAD_binding_1"/>
    <property type="match status" value="1"/>
</dbReference>
<dbReference type="PRINTS" id="PR00406">
    <property type="entry name" value="CYTB5RDTASE"/>
</dbReference>
<dbReference type="GO" id="GO:0006221">
    <property type="term" value="P:pyrimidine nucleotide biosynthetic process"/>
    <property type="evidence" value="ECO:0007669"/>
    <property type="project" value="InterPro"/>
</dbReference>
<feature type="binding site" evidence="1">
    <location>
        <position position="257"/>
    </location>
    <ligand>
        <name>[2Fe-2S] cluster</name>
        <dbReference type="ChEBI" id="CHEBI:190135"/>
    </ligand>
</feature>
<dbReference type="Pfam" id="PF10418">
    <property type="entry name" value="DHODB_Fe-S_bind"/>
    <property type="match status" value="1"/>
</dbReference>
<dbReference type="KEGG" id="mmai:sS8_1968"/>
<gene>
    <name evidence="3" type="ORF">sS8_1968</name>
</gene>
<feature type="binding site" evidence="1">
    <location>
        <position position="241"/>
    </location>
    <ligand>
        <name>[2Fe-2S] cluster</name>
        <dbReference type="ChEBI" id="CHEBI:190135"/>
    </ligand>
</feature>
<feature type="binding site" evidence="1">
    <location>
        <position position="249"/>
    </location>
    <ligand>
        <name>[2Fe-2S] cluster</name>
        <dbReference type="ChEBI" id="CHEBI:190135"/>
    </ligand>
</feature>
<dbReference type="RefSeq" id="WP_119629439.1">
    <property type="nucleotide sequence ID" value="NZ_AP017928.1"/>
</dbReference>
<dbReference type="CDD" id="cd06221">
    <property type="entry name" value="sulfite_reductase_like"/>
    <property type="match status" value="1"/>
</dbReference>